<keyword evidence="5" id="KW-1185">Reference proteome</keyword>
<sequence>MSEITSKQQADRFWQASLEELKQGYMEDAHAGPFGGFVCLIDGQVFEKGRIYEQDGLYFEAERFVQQHIRLNYVSMFHYLLTLNKKLTGLTELQCNLLQSFYEGKSDAELVAEHGSSKSTIRNHRFALREKAKQARVLLAIMELLEQQSNDPAPFIEIHRTATMVDERYNITEQESALLLKQYFKEGLDGPLSEFPRKEKRKIIILRHLVKRFDSNRQYTEKQVNEVLSAAFADYVTLRRYMIEYGFMDRHEDGSAYWVKK</sequence>
<evidence type="ECO:0000259" key="3">
    <source>
        <dbReference type="Pfam" id="PF09860"/>
    </source>
</evidence>
<dbReference type="EMBL" id="JAVDQH010000002">
    <property type="protein sequence ID" value="MDR6242840.1"/>
    <property type="molecule type" value="Genomic_DNA"/>
</dbReference>
<evidence type="ECO:0000313" key="5">
    <source>
        <dbReference type="Proteomes" id="UP001185028"/>
    </source>
</evidence>
<dbReference type="Proteomes" id="UP001185028">
    <property type="component" value="Unassembled WGS sequence"/>
</dbReference>
<evidence type="ECO:0000313" key="4">
    <source>
        <dbReference type="EMBL" id="MDR6242840.1"/>
    </source>
</evidence>
<dbReference type="Pfam" id="PF09860">
    <property type="entry name" value="DUF2087"/>
    <property type="match status" value="1"/>
</dbReference>
<organism evidence="4 5">
    <name type="scientific">Paenibacillus hunanensis</name>
    <dbReference type="NCBI Taxonomy" id="539262"/>
    <lineage>
        <taxon>Bacteria</taxon>
        <taxon>Bacillati</taxon>
        <taxon>Bacillota</taxon>
        <taxon>Bacilli</taxon>
        <taxon>Bacillales</taxon>
        <taxon>Paenibacillaceae</taxon>
        <taxon>Paenibacillus</taxon>
    </lineage>
</organism>
<name>A0ABU1IUZ5_9BACL</name>
<dbReference type="InterPro" id="IPR018656">
    <property type="entry name" value="DUF2087"/>
</dbReference>
<dbReference type="InterPro" id="IPR016032">
    <property type="entry name" value="Sig_transdc_resp-reg_C-effctor"/>
</dbReference>
<keyword evidence="1" id="KW-0805">Transcription regulation</keyword>
<dbReference type="RefSeq" id="WP_188774318.1">
    <property type="nucleotide sequence ID" value="NZ_BMMB01000002.1"/>
</dbReference>
<evidence type="ECO:0000256" key="1">
    <source>
        <dbReference type="ARBA" id="ARBA00023015"/>
    </source>
</evidence>
<protein>
    <recommendedName>
        <fullName evidence="3">DUF2087 domain-containing protein</fullName>
    </recommendedName>
</protein>
<gene>
    <name evidence="4" type="ORF">JOC58_000724</name>
</gene>
<comment type="caution">
    <text evidence="4">The sequence shown here is derived from an EMBL/GenBank/DDBJ whole genome shotgun (WGS) entry which is preliminary data.</text>
</comment>
<evidence type="ECO:0000256" key="2">
    <source>
        <dbReference type="ARBA" id="ARBA00023163"/>
    </source>
</evidence>
<dbReference type="SUPFAM" id="SSF46894">
    <property type="entry name" value="C-terminal effector domain of the bipartite response regulators"/>
    <property type="match status" value="1"/>
</dbReference>
<keyword evidence="2" id="KW-0804">Transcription</keyword>
<proteinExistence type="predicted"/>
<reference evidence="4 5" key="1">
    <citation type="submission" date="2023-07" db="EMBL/GenBank/DDBJ databases">
        <title>Genomic Encyclopedia of Type Strains, Phase IV (KMG-IV): sequencing the most valuable type-strain genomes for metagenomic binning, comparative biology and taxonomic classification.</title>
        <authorList>
            <person name="Goeker M."/>
        </authorList>
    </citation>
    <scope>NUCLEOTIDE SEQUENCE [LARGE SCALE GENOMIC DNA]</scope>
    <source>
        <strain evidence="4 5">DSM 22170</strain>
    </source>
</reference>
<accession>A0ABU1IUZ5</accession>
<feature type="domain" description="DUF2087" evidence="3">
    <location>
        <begin position="192"/>
        <end position="259"/>
    </location>
</feature>